<dbReference type="STRING" id="1123501.Wenmar_02316"/>
<dbReference type="AlphaFoldDB" id="A0A0D0NLV3"/>
<dbReference type="Pfam" id="PF25954">
    <property type="entry name" value="Beta-barrel_RND_2"/>
    <property type="match status" value="1"/>
</dbReference>
<evidence type="ECO:0000256" key="4">
    <source>
        <dbReference type="SAM" id="Phobius"/>
    </source>
</evidence>
<keyword evidence="4" id="KW-0812">Transmembrane</keyword>
<reference evidence="7 8" key="1">
    <citation type="submission" date="2013-01" db="EMBL/GenBank/DDBJ databases">
        <authorList>
            <person name="Fiebig A."/>
            <person name="Goeker M."/>
            <person name="Klenk H.-P.P."/>
        </authorList>
    </citation>
    <scope>NUCLEOTIDE SEQUENCE [LARGE SCALE GENOMIC DNA]</scope>
    <source>
        <strain evidence="7 8">DSM 24838</strain>
    </source>
</reference>
<organism evidence="7 8">
    <name type="scientific">Wenxinia marina DSM 24838</name>
    <dbReference type="NCBI Taxonomy" id="1123501"/>
    <lineage>
        <taxon>Bacteria</taxon>
        <taxon>Pseudomonadati</taxon>
        <taxon>Pseudomonadota</taxon>
        <taxon>Alphaproteobacteria</taxon>
        <taxon>Rhodobacterales</taxon>
        <taxon>Roseobacteraceae</taxon>
        <taxon>Wenxinia</taxon>
    </lineage>
</organism>
<gene>
    <name evidence="7" type="ORF">Wenmar_02316</name>
</gene>
<dbReference type="PANTHER" id="PTHR30469:SF15">
    <property type="entry name" value="HLYD FAMILY OF SECRETION PROTEINS"/>
    <property type="match status" value="1"/>
</dbReference>
<dbReference type="InterPro" id="IPR058647">
    <property type="entry name" value="BSH_CzcB-like"/>
</dbReference>
<dbReference type="Proteomes" id="UP000035100">
    <property type="component" value="Unassembled WGS sequence"/>
</dbReference>
<dbReference type="Gene3D" id="1.10.287.470">
    <property type="entry name" value="Helix hairpin bin"/>
    <property type="match status" value="1"/>
</dbReference>
<feature type="compositionally biased region" description="Basic and acidic residues" evidence="3">
    <location>
        <begin position="15"/>
        <end position="27"/>
    </location>
</feature>
<evidence type="ECO:0000259" key="6">
    <source>
        <dbReference type="Pfam" id="PF25973"/>
    </source>
</evidence>
<dbReference type="SUPFAM" id="SSF111369">
    <property type="entry name" value="HlyD-like secretion proteins"/>
    <property type="match status" value="1"/>
</dbReference>
<name>A0A0D0NLV3_9RHOB</name>
<keyword evidence="2" id="KW-0175">Coiled coil</keyword>
<comment type="similarity">
    <text evidence="1">Belongs to the membrane fusion protein (MFP) (TC 8.A.1) family.</text>
</comment>
<dbReference type="InterPro" id="IPR006143">
    <property type="entry name" value="RND_pump_MFP"/>
</dbReference>
<dbReference type="GO" id="GO:1990281">
    <property type="term" value="C:efflux pump complex"/>
    <property type="evidence" value="ECO:0007669"/>
    <property type="project" value="TreeGrafter"/>
</dbReference>
<keyword evidence="4" id="KW-1133">Transmembrane helix</keyword>
<comment type="caution">
    <text evidence="7">The sequence shown here is derived from an EMBL/GenBank/DDBJ whole genome shotgun (WGS) entry which is preliminary data.</text>
</comment>
<feature type="coiled-coil region" evidence="2">
    <location>
        <begin position="220"/>
        <end position="254"/>
    </location>
</feature>
<dbReference type="Pfam" id="PF25973">
    <property type="entry name" value="BSH_CzcB"/>
    <property type="match status" value="1"/>
</dbReference>
<evidence type="ECO:0000256" key="2">
    <source>
        <dbReference type="SAM" id="Coils"/>
    </source>
</evidence>
<dbReference type="NCBIfam" id="TIGR01730">
    <property type="entry name" value="RND_mfp"/>
    <property type="match status" value="1"/>
</dbReference>
<dbReference type="GO" id="GO:0015562">
    <property type="term" value="F:efflux transmembrane transporter activity"/>
    <property type="evidence" value="ECO:0007669"/>
    <property type="project" value="TreeGrafter"/>
</dbReference>
<feature type="domain" description="CusB-like beta-barrel" evidence="5">
    <location>
        <begin position="289"/>
        <end position="362"/>
    </location>
</feature>
<dbReference type="Gene3D" id="2.40.30.170">
    <property type="match status" value="1"/>
</dbReference>
<proteinExistence type="inferred from homology"/>
<feature type="transmembrane region" description="Helical" evidence="4">
    <location>
        <begin position="67"/>
        <end position="86"/>
    </location>
</feature>
<dbReference type="Gene3D" id="2.40.420.20">
    <property type="match status" value="1"/>
</dbReference>
<evidence type="ECO:0000256" key="1">
    <source>
        <dbReference type="ARBA" id="ARBA00009477"/>
    </source>
</evidence>
<dbReference type="EMBL" id="AONG01000010">
    <property type="protein sequence ID" value="KIQ69245.1"/>
    <property type="molecule type" value="Genomic_DNA"/>
</dbReference>
<dbReference type="InterPro" id="IPR058792">
    <property type="entry name" value="Beta-barrel_RND_2"/>
</dbReference>
<protein>
    <submittedName>
        <fullName evidence="7">RND family efflux transporter, MFP subunit</fullName>
    </submittedName>
</protein>
<evidence type="ECO:0000313" key="7">
    <source>
        <dbReference type="EMBL" id="KIQ69245.1"/>
    </source>
</evidence>
<evidence type="ECO:0000256" key="3">
    <source>
        <dbReference type="SAM" id="MobiDB-lite"/>
    </source>
</evidence>
<feature type="domain" description="CzcB-like barrel-sandwich hybrid" evidence="6">
    <location>
        <begin position="142"/>
        <end position="283"/>
    </location>
</feature>
<keyword evidence="4" id="KW-0472">Membrane</keyword>
<dbReference type="Gene3D" id="2.40.50.100">
    <property type="match status" value="1"/>
</dbReference>
<feature type="region of interest" description="Disordered" evidence="3">
    <location>
        <begin position="1"/>
        <end position="43"/>
    </location>
</feature>
<dbReference type="PANTHER" id="PTHR30469">
    <property type="entry name" value="MULTIDRUG RESISTANCE PROTEIN MDTA"/>
    <property type="match status" value="1"/>
</dbReference>
<dbReference type="eggNOG" id="COG0845">
    <property type="taxonomic scope" value="Bacteria"/>
</dbReference>
<evidence type="ECO:0000259" key="5">
    <source>
        <dbReference type="Pfam" id="PF25954"/>
    </source>
</evidence>
<evidence type="ECO:0000313" key="8">
    <source>
        <dbReference type="Proteomes" id="UP000035100"/>
    </source>
</evidence>
<keyword evidence="8" id="KW-1185">Reference proteome</keyword>
<dbReference type="FunFam" id="2.40.30.170:FF:000010">
    <property type="entry name" value="Efflux RND transporter periplasmic adaptor subunit"/>
    <property type="match status" value="1"/>
</dbReference>
<accession>A0A0D0NLV3</accession>
<sequence>MPPRLAIHRPPQDTATDHPDPKDDAMPKDASAPIATASGKPDWAMSRREIERVLRERAGLPPVRRKWPWVILALVLIAAAGGFGYWRMQQMTAAPEVVAEPVVEVAPEDVVMEVNSAEYAVLAPLTLERVIRVTGTIQPARQAQLSSQAGGRVEEVAVQPGDRVSEGDLLVQVDVQNLTIQLDLARSNAEATQVQLGLAETQLERSEALLDRGVATTSTIDEARSNVQALRANLSAQQDQVRSAELQLANATLRAPFDGIVSTRSADPGQYVQVGAPLVTVVDLTTVEMQANAPAAAGAVLRPGQPVTVTVDGLEGRTFDGEVTRINPVAAEGTRTIPVYIRIENEDGVLLGGMFATGQVVTAQADAALAIPTEALREDADGVHVLRIADGRLERAAVETGGTWAGGLTRIDGGLSAGDTVITAPLAELDPGDAVTLVEE</sequence>